<dbReference type="AlphaFoldDB" id="D8MW32"/>
<dbReference type="eggNOG" id="COG0583">
    <property type="taxonomic scope" value="Bacteria"/>
</dbReference>
<dbReference type="PROSITE" id="PS50931">
    <property type="entry name" value="HTH_LYSR"/>
    <property type="match status" value="1"/>
</dbReference>
<dbReference type="PANTHER" id="PTHR30537">
    <property type="entry name" value="HTH-TYPE TRANSCRIPTIONAL REGULATOR"/>
    <property type="match status" value="1"/>
</dbReference>
<organism evidence="7">
    <name type="scientific">Erwinia billingiae (strain Eb661)</name>
    <dbReference type="NCBI Taxonomy" id="634500"/>
    <lineage>
        <taxon>Bacteria</taxon>
        <taxon>Pseudomonadati</taxon>
        <taxon>Pseudomonadota</taxon>
        <taxon>Gammaproteobacteria</taxon>
        <taxon>Enterobacterales</taxon>
        <taxon>Erwiniaceae</taxon>
        <taxon>Erwinia</taxon>
    </lineage>
</organism>
<dbReference type="GO" id="GO:0006351">
    <property type="term" value="P:DNA-templated transcription"/>
    <property type="evidence" value="ECO:0007669"/>
    <property type="project" value="TreeGrafter"/>
</dbReference>
<dbReference type="Gene3D" id="1.10.10.10">
    <property type="entry name" value="Winged helix-like DNA-binding domain superfamily/Winged helix DNA-binding domain"/>
    <property type="match status" value="1"/>
</dbReference>
<dbReference type="STRING" id="634500.EbC_35080"/>
<dbReference type="InterPro" id="IPR036388">
    <property type="entry name" value="WH-like_DNA-bd_sf"/>
</dbReference>
<evidence type="ECO:0000256" key="3">
    <source>
        <dbReference type="ARBA" id="ARBA00023125"/>
    </source>
</evidence>
<evidence type="ECO:0000256" key="1">
    <source>
        <dbReference type="ARBA" id="ARBA00009437"/>
    </source>
</evidence>
<keyword evidence="2" id="KW-0805">Transcription regulation</keyword>
<dbReference type="SUPFAM" id="SSF46785">
    <property type="entry name" value="Winged helix' DNA-binding domain"/>
    <property type="match status" value="1"/>
</dbReference>
<reference evidence="6 7" key="1">
    <citation type="journal article" date="2010" name="BMC Genomics">
        <title>Genome comparison of the epiphytic bacteria Erwinia billingiae and E. tasmaniensis with the pear pathogen E. pyrifoliae.</title>
        <authorList>
            <person name="Kube M."/>
            <person name="Migdoll A.M."/>
            <person name="Gehring I."/>
            <person name="Heitmann K."/>
            <person name="Mayer Y."/>
            <person name="Kuhl H."/>
            <person name="Knaust F."/>
            <person name="Geider K."/>
            <person name="Reinhardt R."/>
        </authorList>
    </citation>
    <scope>NUCLEOTIDE SEQUENCE [LARGE SCALE GENOMIC DNA]</scope>
    <source>
        <strain evidence="6 7">Eb661</strain>
    </source>
</reference>
<keyword evidence="7" id="KW-1185">Reference proteome</keyword>
<dbReference type="Pfam" id="PF00126">
    <property type="entry name" value="HTH_1"/>
    <property type="match status" value="1"/>
</dbReference>
<evidence type="ECO:0000256" key="2">
    <source>
        <dbReference type="ARBA" id="ARBA00023015"/>
    </source>
</evidence>
<dbReference type="GO" id="GO:0043565">
    <property type="term" value="F:sequence-specific DNA binding"/>
    <property type="evidence" value="ECO:0007669"/>
    <property type="project" value="TreeGrafter"/>
</dbReference>
<name>D8MW32_ERWBE</name>
<dbReference type="HOGENOM" id="CLU_039613_16_1_6"/>
<sequence>MLKDACYSLNQLMVFIMKMERVDFADLQAFLVVLRCRSFKLAAIELGLSSSAISHAIRRVETRLDARLLNRTSRSVSPTALGLEVAEKLSEGFDVISSALDTVNAPGRSRFGVLRLNVFADAAAQLIVPALKAFAEQWPDVRLTVVVEDRPVDITSEGFDAGMRYGHLVPEDMVAVALTDTQRWIVVGSPEYVKRHGVPTTPAELSEHNCLQLLLGNNASFRWEFDGADGVYSMSVPGAITLKDTSTTIAAAIDGIGLAYVLESRVDAELASGSLINVLPSHACQGEPFHMYYSSRRYVHPALRELINIIRRNNGLQTLPDLPDKDPAKES</sequence>
<evidence type="ECO:0000313" key="6">
    <source>
        <dbReference type="EMBL" id="CAX61039.1"/>
    </source>
</evidence>
<dbReference type="InterPro" id="IPR000847">
    <property type="entry name" value="LysR_HTH_N"/>
</dbReference>
<comment type="similarity">
    <text evidence="1">Belongs to the LysR transcriptional regulatory family.</text>
</comment>
<keyword evidence="4" id="KW-0804">Transcription</keyword>
<dbReference type="Proteomes" id="UP000008793">
    <property type="component" value="Chromosome"/>
</dbReference>
<dbReference type="InterPro" id="IPR058163">
    <property type="entry name" value="LysR-type_TF_proteobact-type"/>
</dbReference>
<dbReference type="SUPFAM" id="SSF53850">
    <property type="entry name" value="Periplasmic binding protein-like II"/>
    <property type="match status" value="1"/>
</dbReference>
<gene>
    <name evidence="6" type="ordered locus">EbC_35080</name>
</gene>
<dbReference type="PANTHER" id="PTHR30537:SF1">
    <property type="entry name" value="HTH-TYPE TRANSCRIPTIONAL REGULATOR PGRR"/>
    <property type="match status" value="1"/>
</dbReference>
<feature type="domain" description="HTH lysR-type" evidence="5">
    <location>
        <begin position="22"/>
        <end position="79"/>
    </location>
</feature>
<proteinExistence type="inferred from homology"/>
<dbReference type="Pfam" id="PF03466">
    <property type="entry name" value="LysR_substrate"/>
    <property type="match status" value="1"/>
</dbReference>
<keyword evidence="3" id="KW-0238">DNA-binding</keyword>
<dbReference type="GO" id="GO:0003700">
    <property type="term" value="F:DNA-binding transcription factor activity"/>
    <property type="evidence" value="ECO:0007669"/>
    <property type="project" value="InterPro"/>
</dbReference>
<dbReference type="InterPro" id="IPR005119">
    <property type="entry name" value="LysR_subst-bd"/>
</dbReference>
<dbReference type="EMBL" id="FP236843">
    <property type="protein sequence ID" value="CAX61039.1"/>
    <property type="molecule type" value="Genomic_DNA"/>
</dbReference>
<dbReference type="InterPro" id="IPR036390">
    <property type="entry name" value="WH_DNA-bd_sf"/>
</dbReference>
<dbReference type="Gene3D" id="3.40.190.290">
    <property type="match status" value="1"/>
</dbReference>
<evidence type="ECO:0000256" key="4">
    <source>
        <dbReference type="ARBA" id="ARBA00023163"/>
    </source>
</evidence>
<evidence type="ECO:0000313" key="7">
    <source>
        <dbReference type="Proteomes" id="UP000008793"/>
    </source>
</evidence>
<protein>
    <submittedName>
        <fullName evidence="6">Transcriptional regulator, LysR family</fullName>
    </submittedName>
</protein>
<accession>D8MW32</accession>
<evidence type="ECO:0000259" key="5">
    <source>
        <dbReference type="PROSITE" id="PS50931"/>
    </source>
</evidence>
<dbReference type="KEGG" id="ebi:EbC_35080"/>